<evidence type="ECO:0008006" key="6">
    <source>
        <dbReference type="Google" id="ProtNLM"/>
    </source>
</evidence>
<gene>
    <name evidence="4" type="ORF">H6P81_006436</name>
</gene>
<sequence length="412" mass="46431">MPKEEEDPRVAFLKRELGAAQERIRFLEKENEQLKQELAFAKSQTADKKSVPWKKLQNSVADNNNTPPENPTAESKVVEAPPSCPKAEYARLFANERVARVPKPPPKSSFSSQAPLQAGKGIKAPPPPPPPPMKLRGSASAVRRVPEVMEMYRLLTRRDTRTDCRTSGAASPVAVNARDMIGEIANRSSYLLAIKSEVETQGEFIALLTREVENAVYTEMSDVEAFVKWLDGELSYLVDERAVLKHFPQWPERKADAMREAACTYRDLKNLESEVSSFQDNHHQPSSAALKRMQALQDKLERSVHNLDRLRESTSMKYKEFQIPCGWMLDTGIISQLKLGSMRLARDYMKRIVAELQLSACIQDSPDEELLLQGVRFAFRVHQFVGGLNAETLGAFQELTKVAKDYQLLNSS</sequence>
<feature type="compositionally biased region" description="Pro residues" evidence="3">
    <location>
        <begin position="124"/>
        <end position="133"/>
    </location>
</feature>
<feature type="coiled-coil region" evidence="2">
    <location>
        <begin position="254"/>
        <end position="313"/>
    </location>
</feature>
<name>A0AAV7EXG4_ARIFI</name>
<keyword evidence="5" id="KW-1185">Reference proteome</keyword>
<dbReference type="PANTHER" id="PTHR31342">
    <property type="entry name" value="PROTEIN CHUP1, CHLOROPLASTIC"/>
    <property type="match status" value="1"/>
</dbReference>
<dbReference type="EMBL" id="JAINDJ010000003">
    <property type="protein sequence ID" value="KAG9453532.1"/>
    <property type="molecule type" value="Genomic_DNA"/>
</dbReference>
<feature type="region of interest" description="Disordered" evidence="3">
    <location>
        <begin position="42"/>
        <end position="81"/>
    </location>
</feature>
<dbReference type="PANTHER" id="PTHR31342:SF48">
    <property type="entry name" value="CHUP1-LIKE PROTEIN"/>
    <property type="match status" value="1"/>
</dbReference>
<protein>
    <recommendedName>
        <fullName evidence="6">Protein CHUP1, chloroplastic</fullName>
    </recommendedName>
</protein>
<evidence type="ECO:0000313" key="5">
    <source>
        <dbReference type="Proteomes" id="UP000825729"/>
    </source>
</evidence>
<dbReference type="InterPro" id="IPR040265">
    <property type="entry name" value="CHUP1/IPGA1-like"/>
</dbReference>
<accession>A0AAV7EXG4</accession>
<organism evidence="4 5">
    <name type="scientific">Aristolochia fimbriata</name>
    <name type="common">White veined hardy Dutchman's pipe vine</name>
    <dbReference type="NCBI Taxonomy" id="158543"/>
    <lineage>
        <taxon>Eukaryota</taxon>
        <taxon>Viridiplantae</taxon>
        <taxon>Streptophyta</taxon>
        <taxon>Embryophyta</taxon>
        <taxon>Tracheophyta</taxon>
        <taxon>Spermatophyta</taxon>
        <taxon>Magnoliopsida</taxon>
        <taxon>Magnoliidae</taxon>
        <taxon>Piperales</taxon>
        <taxon>Aristolochiaceae</taxon>
        <taxon>Aristolochia</taxon>
    </lineage>
</organism>
<evidence type="ECO:0000256" key="2">
    <source>
        <dbReference type="SAM" id="Coils"/>
    </source>
</evidence>
<dbReference type="Proteomes" id="UP000825729">
    <property type="component" value="Unassembled WGS sequence"/>
</dbReference>
<proteinExistence type="predicted"/>
<dbReference type="GO" id="GO:0055028">
    <property type="term" value="C:cortical microtubule"/>
    <property type="evidence" value="ECO:0007669"/>
    <property type="project" value="TreeGrafter"/>
</dbReference>
<feature type="region of interest" description="Disordered" evidence="3">
    <location>
        <begin position="100"/>
        <end position="140"/>
    </location>
</feature>
<dbReference type="GO" id="GO:0072699">
    <property type="term" value="P:protein localization to cortical microtubule cytoskeleton"/>
    <property type="evidence" value="ECO:0007669"/>
    <property type="project" value="TreeGrafter"/>
</dbReference>
<evidence type="ECO:0000256" key="3">
    <source>
        <dbReference type="SAM" id="MobiDB-lite"/>
    </source>
</evidence>
<evidence type="ECO:0000256" key="1">
    <source>
        <dbReference type="ARBA" id="ARBA00023054"/>
    </source>
</evidence>
<evidence type="ECO:0000313" key="4">
    <source>
        <dbReference type="EMBL" id="KAG9453532.1"/>
    </source>
</evidence>
<comment type="caution">
    <text evidence="4">The sequence shown here is derived from an EMBL/GenBank/DDBJ whole genome shotgun (WGS) entry which is preliminary data.</text>
</comment>
<keyword evidence="1 2" id="KW-0175">Coiled coil</keyword>
<reference evidence="4 5" key="1">
    <citation type="submission" date="2021-07" db="EMBL/GenBank/DDBJ databases">
        <title>The Aristolochia fimbriata genome: insights into angiosperm evolution, floral development and chemical biosynthesis.</title>
        <authorList>
            <person name="Jiao Y."/>
        </authorList>
    </citation>
    <scope>NUCLEOTIDE SEQUENCE [LARGE SCALE GENOMIC DNA]</scope>
    <source>
        <strain evidence="4">IBCAS-2021</strain>
        <tissue evidence="4">Leaf</tissue>
    </source>
</reference>
<dbReference type="AlphaFoldDB" id="A0AAV7EXG4"/>